<dbReference type="KEGG" id="apuu:APUU_71104A"/>
<dbReference type="InterPro" id="IPR050223">
    <property type="entry name" value="D-isomer_2-hydroxyacid_DH"/>
</dbReference>
<keyword evidence="1 2" id="KW-0560">Oxidoreductase</keyword>
<dbReference type="InterPro" id="IPR006139">
    <property type="entry name" value="D-isomer_2_OHA_DH_cat_dom"/>
</dbReference>
<feature type="domain" description="D-isomer specific 2-hydroxyacid dehydrogenase NAD-binding" evidence="4">
    <location>
        <begin position="105"/>
        <end position="304"/>
    </location>
</feature>
<dbReference type="InterPro" id="IPR036291">
    <property type="entry name" value="NAD(P)-bd_dom_sf"/>
</dbReference>
<dbReference type="Proteomes" id="UP000654913">
    <property type="component" value="Chromosome 7"/>
</dbReference>
<dbReference type="PANTHER" id="PTHR10996">
    <property type="entry name" value="2-HYDROXYACID DEHYDROGENASE-RELATED"/>
    <property type="match status" value="1"/>
</dbReference>
<dbReference type="GO" id="GO:0016618">
    <property type="term" value="F:hydroxypyruvate reductase [NAD(P)H] activity"/>
    <property type="evidence" value="ECO:0007669"/>
    <property type="project" value="TreeGrafter"/>
</dbReference>
<evidence type="ECO:0000256" key="1">
    <source>
        <dbReference type="ARBA" id="ARBA00023002"/>
    </source>
</evidence>
<feature type="domain" description="D-isomer specific 2-hydroxyacid dehydrogenase catalytic" evidence="3">
    <location>
        <begin position="14"/>
        <end position="327"/>
    </location>
</feature>
<protein>
    <recommendedName>
        <fullName evidence="7">D-3-phosphoglycerate dehydrogenase</fullName>
    </recommendedName>
</protein>
<organism evidence="5 6">
    <name type="scientific">Aspergillus puulaauensis</name>
    <dbReference type="NCBI Taxonomy" id="1220207"/>
    <lineage>
        <taxon>Eukaryota</taxon>
        <taxon>Fungi</taxon>
        <taxon>Dikarya</taxon>
        <taxon>Ascomycota</taxon>
        <taxon>Pezizomycotina</taxon>
        <taxon>Eurotiomycetes</taxon>
        <taxon>Eurotiomycetidae</taxon>
        <taxon>Eurotiales</taxon>
        <taxon>Aspergillaceae</taxon>
        <taxon>Aspergillus</taxon>
    </lineage>
</organism>
<proteinExistence type="inferred from homology"/>
<reference evidence="5" key="2">
    <citation type="submission" date="2021-02" db="EMBL/GenBank/DDBJ databases">
        <title>Aspergillus puulaauensis MK2 genome sequence.</title>
        <authorList>
            <person name="Futagami T."/>
            <person name="Mori K."/>
            <person name="Kadooka C."/>
            <person name="Tanaka T."/>
        </authorList>
    </citation>
    <scope>NUCLEOTIDE SEQUENCE</scope>
    <source>
        <strain evidence="5">MK2</strain>
    </source>
</reference>
<dbReference type="SUPFAM" id="SSF51735">
    <property type="entry name" value="NAD(P)-binding Rossmann-fold domains"/>
    <property type="match status" value="1"/>
</dbReference>
<dbReference type="PROSITE" id="PS00065">
    <property type="entry name" value="D_2_HYDROXYACID_DH_1"/>
    <property type="match status" value="1"/>
</dbReference>
<evidence type="ECO:0008006" key="7">
    <source>
        <dbReference type="Google" id="ProtNLM"/>
    </source>
</evidence>
<evidence type="ECO:0000313" key="5">
    <source>
        <dbReference type="EMBL" id="BCS29534.1"/>
    </source>
</evidence>
<reference evidence="5" key="1">
    <citation type="submission" date="2021-01" db="EMBL/GenBank/DDBJ databases">
        <authorList>
            <consortium name="Aspergillus puulaauensis MK2 genome sequencing consortium"/>
            <person name="Kazuki M."/>
            <person name="Futagami T."/>
        </authorList>
    </citation>
    <scope>NUCLEOTIDE SEQUENCE</scope>
    <source>
        <strain evidence="5">MK2</strain>
    </source>
</reference>
<gene>
    <name evidence="5" type="ORF">APUU_71104A</name>
</gene>
<keyword evidence="6" id="KW-1185">Reference proteome</keyword>
<evidence type="ECO:0000313" key="6">
    <source>
        <dbReference type="Proteomes" id="UP000654913"/>
    </source>
</evidence>
<name>A0A7R7XZK8_9EURO</name>
<dbReference type="EMBL" id="AP024449">
    <property type="protein sequence ID" value="BCS29534.1"/>
    <property type="molecule type" value="Genomic_DNA"/>
</dbReference>
<evidence type="ECO:0000256" key="2">
    <source>
        <dbReference type="RuleBase" id="RU003719"/>
    </source>
</evidence>
<evidence type="ECO:0000259" key="3">
    <source>
        <dbReference type="Pfam" id="PF00389"/>
    </source>
</evidence>
<accession>A0A7R7XZK8</accession>
<dbReference type="SUPFAM" id="SSF52283">
    <property type="entry name" value="Formate/glycerate dehydrogenase catalytic domain-like"/>
    <property type="match status" value="1"/>
</dbReference>
<sequence>MTVPKPTLYILSEFHPSSVKHAQSLFNCILPSSPQATHWRAHATAILIKDYHITEPDLAAAPQLRIIGKQGVGLDKVDTDACIRYNVRICNTPGVNASAVAEMTLALALTVARQIPSLTHRQIAAGEAIRKETVQGALLTKKTVGVIGMGHIGERVARMFHGAFQSGVVAYDPYFGLEQGIEEEENNGQRKGKDSRKWEGIPYKRVHHLSELLQSSDIVTVHVPLTHSTRGLISRPELQSMKRSAILLNTARGGIVDEDDLVAALEEGLIWGAGVDCHVQEPPTRERYGRLWSHPRVVGTPHVAAATEETQIATTNAAIDAVYSYMTSSG</sequence>
<dbReference type="Pfam" id="PF00389">
    <property type="entry name" value="2-Hacid_dh"/>
    <property type="match status" value="1"/>
</dbReference>
<dbReference type="GeneID" id="64979531"/>
<dbReference type="GO" id="GO:0051287">
    <property type="term" value="F:NAD binding"/>
    <property type="evidence" value="ECO:0007669"/>
    <property type="project" value="InterPro"/>
</dbReference>
<dbReference type="Pfam" id="PF02826">
    <property type="entry name" value="2-Hacid_dh_C"/>
    <property type="match status" value="1"/>
</dbReference>
<dbReference type="Gene3D" id="3.40.50.720">
    <property type="entry name" value="NAD(P)-binding Rossmann-like Domain"/>
    <property type="match status" value="2"/>
</dbReference>
<dbReference type="InterPro" id="IPR006140">
    <property type="entry name" value="D-isomer_DH_NAD-bd"/>
</dbReference>
<dbReference type="PANTHER" id="PTHR10996:SF264">
    <property type="entry name" value="HYPOTHETICAL D-ISOMER SPECIFIC 2-HYDROXYACID DEHYDROGENASE (EUROFUNG)"/>
    <property type="match status" value="1"/>
</dbReference>
<dbReference type="GO" id="GO:0030267">
    <property type="term" value="F:glyoxylate reductase (NADPH) activity"/>
    <property type="evidence" value="ECO:0007669"/>
    <property type="project" value="TreeGrafter"/>
</dbReference>
<dbReference type="InterPro" id="IPR029753">
    <property type="entry name" value="D-isomer_DH_CS"/>
</dbReference>
<comment type="similarity">
    <text evidence="2">Belongs to the D-isomer specific 2-hydroxyacid dehydrogenase family.</text>
</comment>
<dbReference type="PROSITE" id="PS00671">
    <property type="entry name" value="D_2_HYDROXYACID_DH_3"/>
    <property type="match status" value="1"/>
</dbReference>
<dbReference type="PROSITE" id="PS00670">
    <property type="entry name" value="D_2_HYDROXYACID_DH_2"/>
    <property type="match status" value="1"/>
</dbReference>
<dbReference type="OrthoDB" id="298012at2759"/>
<evidence type="ECO:0000259" key="4">
    <source>
        <dbReference type="Pfam" id="PF02826"/>
    </source>
</evidence>
<dbReference type="RefSeq" id="XP_041561720.1">
    <property type="nucleotide sequence ID" value="XM_041696051.1"/>
</dbReference>
<dbReference type="GO" id="GO:0005829">
    <property type="term" value="C:cytosol"/>
    <property type="evidence" value="ECO:0007669"/>
    <property type="project" value="TreeGrafter"/>
</dbReference>
<dbReference type="AlphaFoldDB" id="A0A7R7XZK8"/>
<dbReference type="InterPro" id="IPR029752">
    <property type="entry name" value="D-isomer_DH_CS1"/>
</dbReference>